<proteinExistence type="predicted"/>
<dbReference type="Proteomes" id="UP000276741">
    <property type="component" value="Chromosome"/>
</dbReference>
<reference evidence="2" key="1">
    <citation type="journal article" date="2014" name="Int. J. Syst. Evol. Microbiol.">
        <title>Complete genome sequence of Corynebacterium casei LMG S-19264T (=DSM 44701T), isolated from a smear-ripened cheese.</title>
        <authorList>
            <consortium name="US DOE Joint Genome Institute (JGI-PGF)"/>
            <person name="Walter F."/>
            <person name="Albersmeier A."/>
            <person name="Kalinowski J."/>
            <person name="Ruckert C."/>
        </authorList>
    </citation>
    <scope>NUCLEOTIDE SEQUENCE</scope>
    <source>
        <strain evidence="2">JCM 31740</strain>
    </source>
</reference>
<sequence>MNRRNAWTEFKREVMKGEGKWIPRRLERVRKLIEQDPNVSMVKCAGILETDAVVLNRYIFSLMRLRVGPQPPKSTANILTPDQGTS</sequence>
<dbReference type="EMBL" id="BMQS01000010">
    <property type="protein sequence ID" value="GGT96075.1"/>
    <property type="molecule type" value="Genomic_DNA"/>
</dbReference>
<dbReference type="KEGG" id="sacd:HS1genome_2278"/>
<evidence type="ECO:0000313" key="1">
    <source>
        <dbReference type="EMBL" id="BBD73889.1"/>
    </source>
</evidence>
<name>A0A348B6T7_9CREN</name>
<reference evidence="2" key="4">
    <citation type="submission" date="2020-09" db="EMBL/GenBank/DDBJ databases">
        <authorList>
            <person name="Sun Q."/>
            <person name="Ohkuma M."/>
        </authorList>
    </citation>
    <scope>NUCLEOTIDE SEQUENCE</scope>
    <source>
        <strain evidence="2">JCM 31740</strain>
    </source>
</reference>
<dbReference type="GeneID" id="38667729"/>
<evidence type="ECO:0008006" key="4">
    <source>
        <dbReference type="Google" id="ProtNLM"/>
    </source>
</evidence>
<gene>
    <name evidence="2" type="ORF">GCM10007116_11990</name>
    <name evidence="1" type="ORF">HS1genome_2278</name>
</gene>
<evidence type="ECO:0000313" key="2">
    <source>
        <dbReference type="EMBL" id="GGT96075.1"/>
    </source>
</evidence>
<evidence type="ECO:0000313" key="3">
    <source>
        <dbReference type="Proteomes" id="UP000276741"/>
    </source>
</evidence>
<organism evidence="1 3">
    <name type="scientific">Sulfodiicoccus acidiphilus</name>
    <dbReference type="NCBI Taxonomy" id="1670455"/>
    <lineage>
        <taxon>Archaea</taxon>
        <taxon>Thermoproteota</taxon>
        <taxon>Thermoprotei</taxon>
        <taxon>Sulfolobales</taxon>
        <taxon>Sulfolobaceae</taxon>
        <taxon>Sulfodiicoccus</taxon>
    </lineage>
</organism>
<accession>A0A348B6T7</accession>
<dbReference type="AlphaFoldDB" id="A0A348B6T7"/>
<keyword evidence="3" id="KW-1185">Reference proteome</keyword>
<protein>
    <recommendedName>
        <fullName evidence="4">Transposase</fullName>
    </recommendedName>
</protein>
<dbReference type="EMBL" id="AP018553">
    <property type="protein sequence ID" value="BBD73889.1"/>
    <property type="molecule type" value="Genomic_DNA"/>
</dbReference>
<reference evidence="3" key="2">
    <citation type="submission" date="2018-04" db="EMBL/GenBank/DDBJ databases">
        <title>Complete genome sequence of Sulfodiicoccus acidiphilus strain HS-1.</title>
        <authorList>
            <person name="Sakai H.D."/>
            <person name="Kurosawa N."/>
        </authorList>
    </citation>
    <scope>NUCLEOTIDE SEQUENCE [LARGE SCALE GENOMIC DNA]</scope>
    <source>
        <strain evidence="3">HS-1</strain>
    </source>
</reference>
<dbReference type="Proteomes" id="UP000616143">
    <property type="component" value="Unassembled WGS sequence"/>
</dbReference>
<reference evidence="1" key="3">
    <citation type="journal article" date="2019" name="BMC Res. Notes">
        <title>Complete genome sequence of the Sulfodiicoccus acidiphilus strain HS-1T, the first crenarchaeon that lacks polB3, isolated from an acidic hot spring in Ohwaku-dani, Hakone, Japan.</title>
        <authorList>
            <person name="Sakai H.D."/>
            <person name="Kurosawa N."/>
        </authorList>
    </citation>
    <scope>NUCLEOTIDE SEQUENCE</scope>
    <source>
        <strain evidence="1">HS-1</strain>
    </source>
</reference>
<dbReference type="RefSeq" id="WP_126451130.1">
    <property type="nucleotide sequence ID" value="NZ_AP018553.1"/>
</dbReference>